<dbReference type="Proteomes" id="UP001497392">
    <property type="component" value="Unassembled WGS sequence"/>
</dbReference>
<organism evidence="1 2">
    <name type="scientific">Coccomyxa viridis</name>
    <dbReference type="NCBI Taxonomy" id="1274662"/>
    <lineage>
        <taxon>Eukaryota</taxon>
        <taxon>Viridiplantae</taxon>
        <taxon>Chlorophyta</taxon>
        <taxon>core chlorophytes</taxon>
        <taxon>Trebouxiophyceae</taxon>
        <taxon>Trebouxiophyceae incertae sedis</taxon>
        <taxon>Coccomyxaceae</taxon>
        <taxon>Coccomyxa</taxon>
    </lineage>
</organism>
<reference evidence="1 2" key="1">
    <citation type="submission" date="2024-06" db="EMBL/GenBank/DDBJ databases">
        <authorList>
            <person name="Kraege A."/>
            <person name="Thomma B."/>
        </authorList>
    </citation>
    <scope>NUCLEOTIDE SEQUENCE [LARGE SCALE GENOMIC DNA]</scope>
</reference>
<gene>
    <name evidence="1" type="primary">g7314</name>
    <name evidence="1" type="ORF">VP750_LOCUS6262</name>
</gene>
<comment type="caution">
    <text evidence="1">The sequence shown here is derived from an EMBL/GenBank/DDBJ whole genome shotgun (WGS) entry which is preliminary data.</text>
</comment>
<evidence type="ECO:0000313" key="1">
    <source>
        <dbReference type="EMBL" id="CAL5224603.1"/>
    </source>
</evidence>
<dbReference type="EMBL" id="CAXHTA020000011">
    <property type="protein sequence ID" value="CAL5224603.1"/>
    <property type="molecule type" value="Genomic_DNA"/>
</dbReference>
<proteinExistence type="predicted"/>
<accession>A0ABP1FXJ6</accession>
<evidence type="ECO:0000313" key="2">
    <source>
        <dbReference type="Proteomes" id="UP001497392"/>
    </source>
</evidence>
<protein>
    <submittedName>
        <fullName evidence="1">G7314 protein</fullName>
    </submittedName>
</protein>
<sequence length="99" mass="11062">MYLKLHLPLEKGLPLVLEQLTGLKTLEITDTGEGRMHLDRPLDPFLDMVLLRLLTFSGKAAKSLELTPDASMFLALAKKRTEEGTLKPRASGKELVLNY</sequence>
<keyword evidence="2" id="KW-1185">Reference proteome</keyword>
<name>A0ABP1FXJ6_9CHLO</name>